<gene>
    <name evidence="6" type="ORF">PCOR1329_LOCUS36692</name>
</gene>
<dbReference type="Pfam" id="PF01208">
    <property type="entry name" value="URO-D"/>
    <property type="match status" value="1"/>
</dbReference>
<evidence type="ECO:0000256" key="2">
    <source>
        <dbReference type="ARBA" id="ARBA00022679"/>
    </source>
</evidence>
<dbReference type="PANTHER" id="PTHR21091:SF169">
    <property type="entry name" value="UROPORPHYRINOGEN DECARBOXYLASE"/>
    <property type="match status" value="1"/>
</dbReference>
<dbReference type="Pfam" id="PF03588">
    <property type="entry name" value="Leu_Phe_trans"/>
    <property type="match status" value="1"/>
</dbReference>
<dbReference type="InterPro" id="IPR016181">
    <property type="entry name" value="Acyl_CoA_acyltransferase"/>
</dbReference>
<organism evidence="6 7">
    <name type="scientific">Prorocentrum cordatum</name>
    <dbReference type="NCBI Taxonomy" id="2364126"/>
    <lineage>
        <taxon>Eukaryota</taxon>
        <taxon>Sar</taxon>
        <taxon>Alveolata</taxon>
        <taxon>Dinophyceae</taxon>
        <taxon>Prorocentrales</taxon>
        <taxon>Prorocentraceae</taxon>
        <taxon>Prorocentrum</taxon>
    </lineage>
</organism>
<reference evidence="6" key="1">
    <citation type="submission" date="2023-10" db="EMBL/GenBank/DDBJ databases">
        <authorList>
            <person name="Chen Y."/>
            <person name="Shah S."/>
            <person name="Dougan E. K."/>
            <person name="Thang M."/>
            <person name="Chan C."/>
        </authorList>
    </citation>
    <scope>NUCLEOTIDE SEQUENCE [LARGE SCALE GENOMIC DNA]</scope>
</reference>
<keyword evidence="2" id="KW-0808">Transferase</keyword>
<dbReference type="InterPro" id="IPR042203">
    <property type="entry name" value="Leu/Phe-tRNA_Trfase_C"/>
</dbReference>
<evidence type="ECO:0000256" key="4">
    <source>
        <dbReference type="SAM" id="MobiDB-lite"/>
    </source>
</evidence>
<dbReference type="InterPro" id="IPR004616">
    <property type="entry name" value="Leu/Phe-tRNA_Trfase"/>
</dbReference>
<dbReference type="Gene3D" id="3.40.630.70">
    <property type="entry name" value="Leucyl/phenylalanyl-tRNA-protein transferase, C-terminal domain"/>
    <property type="match status" value="1"/>
</dbReference>
<protein>
    <recommendedName>
        <fullName evidence="5">Uroporphyrinogen decarboxylase (URO-D) domain-containing protein</fullName>
    </recommendedName>
</protein>
<dbReference type="Gene3D" id="3.20.20.210">
    <property type="match status" value="1"/>
</dbReference>
<accession>A0ABN9T8T9</accession>
<evidence type="ECO:0000256" key="1">
    <source>
        <dbReference type="ARBA" id="ARBA00022490"/>
    </source>
</evidence>
<evidence type="ECO:0000256" key="3">
    <source>
        <dbReference type="ARBA" id="ARBA00023315"/>
    </source>
</evidence>
<feature type="region of interest" description="Disordered" evidence="4">
    <location>
        <begin position="188"/>
        <end position="207"/>
    </location>
</feature>
<dbReference type="Proteomes" id="UP001189429">
    <property type="component" value="Unassembled WGS sequence"/>
</dbReference>
<evidence type="ECO:0000313" key="7">
    <source>
        <dbReference type="Proteomes" id="UP001189429"/>
    </source>
</evidence>
<dbReference type="InterPro" id="IPR038071">
    <property type="entry name" value="UROD/MetE-like_sf"/>
</dbReference>
<dbReference type="PANTHER" id="PTHR21091">
    <property type="entry name" value="METHYLTETRAHYDROFOLATE:HOMOCYSTEINE METHYLTRANSFERASE RELATED"/>
    <property type="match status" value="1"/>
</dbReference>
<proteinExistence type="predicted"/>
<keyword evidence="3" id="KW-0012">Acyltransferase</keyword>
<sequence length="651" mass="71445">MHGESWLLPGWRWMIRELFARGCRGGHALRAEAHSFELWSNADGRLVAGDLGCVVGSVYVSLTGFRERFSRSTGDVQLVLMASLLHKIGCDWIDLGQALKYKECLGARVVSRSEYLERLRRDRDRRPPPVGAPRCGGAELLRHIQELVARRPELDALGGEPARRDRERRDAARRLRAAELEAALVARAGREARQASPPSPAPWRRPAPDVAQRAGVLWQVVGGREKGGIIVRGSCSTSSPPLGARLAWDARLECLTVAGSRLRYVKVSGDGPDEGWITIATRDGPLVQPTDIPVPVWVFRQAGRHLPEYMDYKEQRGKNFLELLQDPADVAEVTMQPLRRYPVDAAILFSDILVVPEALGIRVEMPGGKGIQVPEPLRGPEDLSRLPAAEEAATPEFVETHLGHVMESVRQIRAQMEKEGFGSRALIGFSAAPWTLFYYMVGGSMKKNTDSGERWLANHPKEAGALMSLLTSVIIEYLSAQVRAGCHLLQVFEAMGMHITRENFETFALPAMQEIATELKRRHPDVPLMVFPRGASYALPALQTAGYDVVTCDTATGLGHAAQALREEAERSGHSRLAALQGNFDPKWLRPDEGSTVADVRREVAIMLESIGPGSPGLIANLGEGLSGKESPELVAAFVDAVHELSSSPKR</sequence>
<dbReference type="SUPFAM" id="SSF51726">
    <property type="entry name" value="UROD/MetE-like"/>
    <property type="match status" value="1"/>
</dbReference>
<dbReference type="InterPro" id="IPR000257">
    <property type="entry name" value="Uroporphyrinogen_deCOase"/>
</dbReference>
<name>A0ABN9T8T9_9DINO</name>
<keyword evidence="7" id="KW-1185">Reference proteome</keyword>
<evidence type="ECO:0000313" key="6">
    <source>
        <dbReference type="EMBL" id="CAK0841520.1"/>
    </source>
</evidence>
<evidence type="ECO:0000259" key="5">
    <source>
        <dbReference type="Pfam" id="PF01208"/>
    </source>
</evidence>
<keyword evidence="1" id="KW-0963">Cytoplasm</keyword>
<feature type="domain" description="Uroporphyrinogen decarboxylase (URO-D)" evidence="5">
    <location>
        <begin position="293"/>
        <end position="644"/>
    </location>
</feature>
<dbReference type="EMBL" id="CAUYUJ010014460">
    <property type="protein sequence ID" value="CAK0841520.1"/>
    <property type="molecule type" value="Genomic_DNA"/>
</dbReference>
<dbReference type="SUPFAM" id="SSF55729">
    <property type="entry name" value="Acyl-CoA N-acyltransferases (Nat)"/>
    <property type="match status" value="1"/>
</dbReference>
<comment type="caution">
    <text evidence="6">The sequence shown here is derived from an EMBL/GenBank/DDBJ whole genome shotgun (WGS) entry which is preliminary data.</text>
</comment>